<dbReference type="PANTHER" id="PTHR45920:SF7">
    <property type="entry name" value="FORMIN-G"/>
    <property type="match status" value="1"/>
</dbReference>
<feature type="region of interest" description="Disordered" evidence="1">
    <location>
        <begin position="536"/>
        <end position="620"/>
    </location>
</feature>
<feature type="domain" description="FH2" evidence="2">
    <location>
        <begin position="128"/>
        <end position="555"/>
    </location>
</feature>
<dbReference type="OrthoDB" id="1668162at2759"/>
<dbReference type="PROSITE" id="PS51444">
    <property type="entry name" value="FH2"/>
    <property type="match status" value="1"/>
</dbReference>
<dbReference type="GO" id="GO:0005856">
    <property type="term" value="C:cytoskeleton"/>
    <property type="evidence" value="ECO:0007669"/>
    <property type="project" value="TreeGrafter"/>
</dbReference>
<dbReference type="SMART" id="SM00498">
    <property type="entry name" value="FH2"/>
    <property type="match status" value="1"/>
</dbReference>
<dbReference type="Gene3D" id="1.20.58.2220">
    <property type="entry name" value="Formin, FH2 domain"/>
    <property type="match status" value="1"/>
</dbReference>
<feature type="compositionally biased region" description="Basic and acidic residues" evidence="1">
    <location>
        <begin position="110"/>
        <end position="132"/>
    </location>
</feature>
<feature type="region of interest" description="Disordered" evidence="1">
    <location>
        <begin position="1"/>
        <end position="133"/>
    </location>
</feature>
<evidence type="ECO:0000313" key="3">
    <source>
        <dbReference type="EMBL" id="CAE7512877.1"/>
    </source>
</evidence>
<dbReference type="EMBL" id="CAJNIZ010029003">
    <property type="protein sequence ID" value="CAE7512877.1"/>
    <property type="molecule type" value="Genomic_DNA"/>
</dbReference>
<dbReference type="AlphaFoldDB" id="A0A812T7Q0"/>
<accession>A0A812T7Q0</accession>
<feature type="compositionally biased region" description="Low complexity" evidence="1">
    <location>
        <begin position="27"/>
        <end position="39"/>
    </location>
</feature>
<protein>
    <submittedName>
        <fullName evidence="3">FMN1 protein</fullName>
    </submittedName>
</protein>
<proteinExistence type="predicted"/>
<comment type="caution">
    <text evidence="3">The sequence shown here is derived from an EMBL/GenBank/DDBJ whole genome shotgun (WGS) entry which is preliminary data.</text>
</comment>
<dbReference type="GO" id="GO:0051015">
    <property type="term" value="F:actin filament binding"/>
    <property type="evidence" value="ECO:0007669"/>
    <property type="project" value="TreeGrafter"/>
</dbReference>
<keyword evidence="4" id="KW-1185">Reference proteome</keyword>
<dbReference type="Pfam" id="PF02181">
    <property type="entry name" value="FH2"/>
    <property type="match status" value="1"/>
</dbReference>
<gene>
    <name evidence="3" type="primary">FMN1</name>
    <name evidence="3" type="ORF">SPIL2461_LOCUS13361</name>
</gene>
<dbReference type="GO" id="GO:0030866">
    <property type="term" value="P:cortical actin cytoskeleton organization"/>
    <property type="evidence" value="ECO:0007669"/>
    <property type="project" value="TreeGrafter"/>
</dbReference>
<name>A0A812T7Q0_SYMPI</name>
<dbReference type="Proteomes" id="UP000649617">
    <property type="component" value="Unassembled WGS sequence"/>
</dbReference>
<dbReference type="SUPFAM" id="SSF101447">
    <property type="entry name" value="Formin homology 2 domain (FH2 domain)"/>
    <property type="match status" value="1"/>
</dbReference>
<evidence type="ECO:0000256" key="1">
    <source>
        <dbReference type="SAM" id="MobiDB-lite"/>
    </source>
</evidence>
<organism evidence="3 4">
    <name type="scientific">Symbiodinium pilosum</name>
    <name type="common">Dinoflagellate</name>
    <dbReference type="NCBI Taxonomy" id="2952"/>
    <lineage>
        <taxon>Eukaryota</taxon>
        <taxon>Sar</taxon>
        <taxon>Alveolata</taxon>
        <taxon>Dinophyceae</taxon>
        <taxon>Suessiales</taxon>
        <taxon>Symbiodiniaceae</taxon>
        <taxon>Symbiodinium</taxon>
    </lineage>
</organism>
<feature type="compositionally biased region" description="Low complexity" evidence="1">
    <location>
        <begin position="62"/>
        <end position="80"/>
    </location>
</feature>
<feature type="compositionally biased region" description="Basic and acidic residues" evidence="1">
    <location>
        <begin position="558"/>
        <end position="569"/>
    </location>
</feature>
<feature type="compositionally biased region" description="Pro residues" evidence="1">
    <location>
        <begin position="81"/>
        <end position="93"/>
    </location>
</feature>
<dbReference type="InterPro" id="IPR015425">
    <property type="entry name" value="FH2_Formin"/>
</dbReference>
<reference evidence="3" key="1">
    <citation type="submission" date="2021-02" db="EMBL/GenBank/DDBJ databases">
        <authorList>
            <person name="Dougan E. K."/>
            <person name="Rhodes N."/>
            <person name="Thang M."/>
            <person name="Chan C."/>
        </authorList>
    </citation>
    <scope>NUCLEOTIDE SEQUENCE</scope>
</reference>
<dbReference type="PANTHER" id="PTHR45920">
    <property type="entry name" value="FORMIN HOMOLOGY 2 DOMAIN CONTAINING, ISOFORM I"/>
    <property type="match status" value="1"/>
</dbReference>
<sequence length="653" mass="72354">MASCPLLPIERKHWSPKAKAGNRRSQSKSPSASASPKSPQVDRAQLPVQLSESKTPSPKRGSPQASPVSSPMPAPSSSSPPSSPSTSPTPSPEKPPKGGRKGAPPKGLGKGKDKGKGKSEKGAKAEPRKPDVKPGVQVKKLFWNSFRIDSAQNTVWNAIEEEGAQIDTKQLETLFCDEPQRGFHRFASPSPEGDRPTVKRVQVVDTQRRRQVCVMLARLPPPPVAARALLHMDSAVLNTEQVELLHSNLPSEDEIKLLRKAKADHTIDELHIWDTAEDFLLALIAVPQFEVRLRAWHFENSFEERFDALADGLRSVLLGCSSVLDSRCIRHLLGIVLYAGNYLNGGTPRGRADGFALDTLPIMRTVKMSQGDRPGTLVDYVTGQMERRHPGDLRTVFAQGGEFEILTRAARHKVPDLADELRKFRSQAEQLHSRLQGVGGSTLKVHTGNDPAEANLAAGSSPADVDDILLSRGHLLQTRIEQLQNLEAELKLIEEKYEEIVIWFHMEERGVRKPIDEFFHIWDKFLRDVQVAHKAHEQQELKEKRKSSMPPRRATMHAPREKERGDRLRSLTPRRSLKDGFSSAEGAVEDAPSSNLSNARPRFASHADLSREHRAQSVEQAEADVLAQQTFAGSRDAELASLAQEVPHQRESA</sequence>
<evidence type="ECO:0000313" key="4">
    <source>
        <dbReference type="Proteomes" id="UP000649617"/>
    </source>
</evidence>
<feature type="compositionally biased region" description="Basic residues" evidence="1">
    <location>
        <begin position="14"/>
        <end position="26"/>
    </location>
</feature>
<dbReference type="InterPro" id="IPR042201">
    <property type="entry name" value="FH2_Formin_sf"/>
</dbReference>
<dbReference type="GO" id="GO:0005737">
    <property type="term" value="C:cytoplasm"/>
    <property type="evidence" value="ECO:0007669"/>
    <property type="project" value="UniProtKB-ARBA"/>
</dbReference>
<evidence type="ECO:0000259" key="2">
    <source>
        <dbReference type="PROSITE" id="PS51444"/>
    </source>
</evidence>